<dbReference type="Pfam" id="PF25523">
    <property type="entry name" value="Ig_RIMBP2"/>
    <property type="match status" value="2"/>
</dbReference>
<feature type="domain" description="SH3" evidence="6">
    <location>
        <begin position="1313"/>
        <end position="1381"/>
    </location>
</feature>
<feature type="region of interest" description="Disordered" evidence="5">
    <location>
        <begin position="1116"/>
        <end position="1135"/>
    </location>
</feature>
<accession>A0A8E0VP73</accession>
<feature type="region of interest" description="Disordered" evidence="5">
    <location>
        <begin position="715"/>
        <end position="739"/>
    </location>
</feature>
<feature type="region of interest" description="Disordered" evidence="5">
    <location>
        <begin position="873"/>
        <end position="895"/>
    </location>
</feature>
<feature type="domain" description="SH3" evidence="6">
    <location>
        <begin position="1567"/>
        <end position="1635"/>
    </location>
</feature>
<dbReference type="CDD" id="cd00063">
    <property type="entry name" value="FN3"/>
    <property type="match status" value="2"/>
</dbReference>
<dbReference type="PROSITE" id="PS50002">
    <property type="entry name" value="SH3"/>
    <property type="match status" value="2"/>
</dbReference>
<organism evidence="8 9">
    <name type="scientific">Fasciolopsis buskii</name>
    <dbReference type="NCBI Taxonomy" id="27845"/>
    <lineage>
        <taxon>Eukaryota</taxon>
        <taxon>Metazoa</taxon>
        <taxon>Spiralia</taxon>
        <taxon>Lophotrochozoa</taxon>
        <taxon>Platyhelminthes</taxon>
        <taxon>Trematoda</taxon>
        <taxon>Digenea</taxon>
        <taxon>Plagiorchiida</taxon>
        <taxon>Echinostomata</taxon>
        <taxon>Echinostomatoidea</taxon>
        <taxon>Fasciolidae</taxon>
        <taxon>Fasciolopsis</taxon>
    </lineage>
</organism>
<feature type="compositionally biased region" description="Basic and acidic residues" evidence="5">
    <location>
        <begin position="1409"/>
        <end position="1420"/>
    </location>
</feature>
<protein>
    <submittedName>
        <fullName evidence="8">Peripheral-type benzodiazepine receptor-associated protein 1</fullName>
    </submittedName>
</protein>
<keyword evidence="9" id="KW-1185">Reference proteome</keyword>
<feature type="region of interest" description="Disordered" evidence="5">
    <location>
        <begin position="1635"/>
        <end position="1738"/>
    </location>
</feature>
<evidence type="ECO:0000256" key="3">
    <source>
        <dbReference type="ARBA" id="ARBA00022737"/>
    </source>
</evidence>
<feature type="compositionally biased region" description="Polar residues" evidence="5">
    <location>
        <begin position="1076"/>
        <end position="1092"/>
    </location>
</feature>
<dbReference type="SUPFAM" id="SSF49265">
    <property type="entry name" value="Fibronectin type III"/>
    <property type="match status" value="1"/>
</dbReference>
<evidence type="ECO:0000256" key="4">
    <source>
        <dbReference type="PROSITE-ProRule" id="PRU00192"/>
    </source>
</evidence>
<feature type="compositionally biased region" description="Basic and acidic residues" evidence="5">
    <location>
        <begin position="1158"/>
        <end position="1172"/>
    </location>
</feature>
<dbReference type="PRINTS" id="PR00452">
    <property type="entry name" value="SH3DOMAIN"/>
</dbReference>
<reference evidence="8" key="1">
    <citation type="submission" date="2019-05" db="EMBL/GenBank/DDBJ databases">
        <title>Annotation for the trematode Fasciolopsis buski.</title>
        <authorList>
            <person name="Choi Y.-J."/>
        </authorList>
    </citation>
    <scope>NUCLEOTIDE SEQUENCE</scope>
    <source>
        <strain evidence="8">HT</strain>
        <tissue evidence="8">Whole worm</tissue>
    </source>
</reference>
<dbReference type="OrthoDB" id="4158657at2759"/>
<evidence type="ECO:0000313" key="8">
    <source>
        <dbReference type="EMBL" id="KAA0200223.1"/>
    </source>
</evidence>
<dbReference type="PROSITE" id="PS50853">
    <property type="entry name" value="FN3"/>
    <property type="match status" value="1"/>
</dbReference>
<dbReference type="InterPro" id="IPR013783">
    <property type="entry name" value="Ig-like_fold"/>
</dbReference>
<feature type="compositionally biased region" description="Basic residues" evidence="5">
    <location>
        <begin position="1824"/>
        <end position="1835"/>
    </location>
</feature>
<sequence length="1835" mass="201047">MKLRRCCASLIASAEHIPVSNSREQEYVGQRHDLRIYITQIGYNAQPHEVQFTTADDNAQRELATSALDFVIIQPFLPSFGPSSIQEEQLRQLSEERTLLAVQNTKFAAQLHTINQINAERQLLTQTLLRVKTVIGKAKSENLMLQSHMDRVLQVHLRELEKRCALQQLRHEEVLLELEDARKRSRQEPNLLSNIPTSNLSINSAYTRASATEYPSIYSTSTVVTSAITPASSSISSRAIPSEVGFTEGRLGTLAHEHPIQFDLNSISQGARMTGQIKGRLFASSASDIPAPKKITLERQLIHSVLISWTPPDQTIGDQTVISAYHIYVDGQFRMSVQSKEKTRALLDRVDSDKPHRISIRAICTRGQSKDAECTLVVGRGMTATPGRLRATHIGTKSAKLSWMPGNSNYKHRVYLNQQELYNCPPGVYKVLLTDLPPDTLHRVCVQALAQATAPSTSQTQALPNWNLNTGSGVDTQHLTAFIEFRTLPIGLPDPPTNVQLEPGPQDGMLLVTWTPVPQDKGAVAAASAAGADSTLPVQGYTVCLNERSLMEVDGASNDHAIIPLRLIKEHLEQVALEPQQSQPIPSATVDLMLEGTGQHELGSFSQSGVTSESPQTLLITVHSTVPLSAMKQQNGQSTGLAIDSSKTNLSTTTTILKGSAGPGSRQICLTPELLVAAGGSLEATFHIFGAKLSQQLGIDEATARQAGVPLISTVPEARSPSPTGQNARQSGSATGEVGREQGLITVSADTMRKRSPTADAIGSAEALLMRHRMEESRERATVTSSPEYTWPGHSGVDDSSRGVSTRFRNAPSPAPWPWPPGFGGPRSRGQIPANRSPTRTHRGRYSRKSWRQTRSMSDDYEPRLGVQGTVALDQTFPDEEENNSDNSAWSSETPFSRHPWLRASSLHNLNHRMPSKSWRPRGAAKSSWDLRSLPNYDDVPGPGYSQRHRYHEEYKRMTQPQPGNLYDWGVPCERRSGSQTFGAWPEAVPRWAPSVYPKVSGSRTHRRFGSKLYREIGSIGPGPIIAAFSSSSNDEKRGGPFPDFLGPDSARRFKTRVGSGEHIGADVRHHLPPRSRSTSPHRNIRPGSSSRPPGRELGYRVNNRSSSRWFDLPLTQHRSSAKGDSIGRDRRSGPWSERYAGRLNMANVNSVPEIHITRDSGHSNGEQRTDMGDGTYGPCRPSRSRYIEPHPIDESMQRGPGQPQNVFSTPFHISQWSDQPPLVVPPRSVQHGQLGSIASRFGPVESQFEMSRGRNESAADAGLAWSGGQRGLAEQNRAGVATRLTAHGQPGQRGFETPLSDGVFQQSVHQAKQMRMVIALYDYDPATMSPNPDAVKEELPFREGQVIKIFGGCDEDGFYLGECNGLRGLVPSNMVSHPDRELPPASHPPASGPEAAVSIASRLQTRAADPKLDSERPSGRSDGLTPLPPGQVTKPRRDGDSALGTQRSHNLSVSTIGGGMGPQPGQSYLKTIRPSGIHVYGRNMPNEIADSGINQMRRIPSVSDGSDLGNRDYAVSGPSVSYSKPTSPPEQRYRPGPVGVGTNRAAPIPNDQAGPYSVTDRAGRAQSVRSMVAIYDYDPHVLSPNADAEMELSFRTGDHIIVYGEMDEDGFYTGETADGRRGLVPSNFLRELTQTGTNQSSMSQSRAVLTRDQRTRGSQNSVSRQTERNSMHDATGRMAAQSRGASIPATRRPDDPYTCDPYSTDPTSERTPRNMNADPYGAQSGSPPTSGRFAPMDSQLQNIPRDAAEHPSAYSDRYAAAQWSRDNEMVDRDLTAYPTEMTNDNQNKRNTSAYPAYRGAQQIDRTPSVDQNYPGEDGPNLNQRRRSTMRGLFK</sequence>
<dbReference type="InterPro" id="IPR057884">
    <property type="entry name" value="FN3_RIM-BP1/2/3"/>
</dbReference>
<dbReference type="InterPro" id="IPR001452">
    <property type="entry name" value="SH3_domain"/>
</dbReference>
<keyword evidence="3" id="KW-0677">Repeat</keyword>
<feature type="compositionally biased region" description="Pro residues" evidence="5">
    <location>
        <begin position="813"/>
        <end position="823"/>
    </location>
</feature>
<evidence type="ECO:0000313" key="9">
    <source>
        <dbReference type="Proteomes" id="UP000728185"/>
    </source>
</evidence>
<dbReference type="PANTHER" id="PTHR14234">
    <property type="entry name" value="RIM BINDING PROTEIN-RELATED"/>
    <property type="match status" value="1"/>
</dbReference>
<dbReference type="CDD" id="cd12013">
    <property type="entry name" value="SH3_RIM-BP_3"/>
    <property type="match status" value="1"/>
</dbReference>
<feature type="compositionally biased region" description="Polar residues" evidence="5">
    <location>
        <begin position="1444"/>
        <end position="1456"/>
    </location>
</feature>
<evidence type="ECO:0000259" key="7">
    <source>
        <dbReference type="PROSITE" id="PS50853"/>
    </source>
</evidence>
<name>A0A8E0VP73_9TREM</name>
<feature type="compositionally biased region" description="Polar residues" evidence="5">
    <location>
        <begin position="721"/>
        <end position="734"/>
    </location>
</feature>
<feature type="region of interest" description="Disordered" evidence="5">
    <location>
        <begin position="781"/>
        <end position="857"/>
    </location>
</feature>
<keyword evidence="2 4" id="KW-0728">SH3 domain</keyword>
<dbReference type="PANTHER" id="PTHR14234:SF19">
    <property type="entry name" value="RIM-BINDING PROTEIN, ISOFORM F"/>
    <property type="match status" value="1"/>
</dbReference>
<gene>
    <name evidence="8" type="ORF">FBUS_04557</name>
</gene>
<dbReference type="Proteomes" id="UP000728185">
    <property type="component" value="Unassembled WGS sequence"/>
</dbReference>
<feature type="region of interest" description="Disordered" evidence="5">
    <location>
        <begin position="1805"/>
        <end position="1835"/>
    </location>
</feature>
<proteinExistence type="inferred from homology"/>
<dbReference type="SUPFAM" id="SSF50044">
    <property type="entry name" value="SH3-domain"/>
    <property type="match status" value="2"/>
</dbReference>
<dbReference type="InterPro" id="IPR035755">
    <property type="entry name" value="RIM-BP_SH3_3"/>
</dbReference>
<dbReference type="SMART" id="SM00060">
    <property type="entry name" value="FN3"/>
    <property type="match status" value="2"/>
</dbReference>
<dbReference type="Gene3D" id="2.30.30.40">
    <property type="entry name" value="SH3 Domains"/>
    <property type="match status" value="2"/>
</dbReference>
<dbReference type="CDD" id="cd12012">
    <property type="entry name" value="SH3_RIM-BP_2"/>
    <property type="match status" value="1"/>
</dbReference>
<dbReference type="FunFam" id="2.30.30.40:FF:000016">
    <property type="entry name" value="RIMS-binding protein 2 isoform X2"/>
    <property type="match status" value="1"/>
</dbReference>
<dbReference type="FunFam" id="2.30.30.40:FF:000023">
    <property type="entry name" value="RIMS-binding protein 2 isoform F"/>
    <property type="match status" value="1"/>
</dbReference>
<feature type="domain" description="Fibronectin type-III" evidence="7">
    <location>
        <begin position="385"/>
        <end position="463"/>
    </location>
</feature>
<feature type="region of interest" description="Disordered" evidence="5">
    <location>
        <begin position="1492"/>
        <end position="1563"/>
    </location>
</feature>
<evidence type="ECO:0000259" key="6">
    <source>
        <dbReference type="PROSITE" id="PS50002"/>
    </source>
</evidence>
<dbReference type="Pfam" id="PF07653">
    <property type="entry name" value="SH3_2"/>
    <property type="match status" value="2"/>
</dbReference>
<dbReference type="InterPro" id="IPR036028">
    <property type="entry name" value="SH3-like_dom_sf"/>
</dbReference>
<dbReference type="GO" id="GO:0007274">
    <property type="term" value="P:neuromuscular synaptic transmission"/>
    <property type="evidence" value="ECO:0007669"/>
    <property type="project" value="TreeGrafter"/>
</dbReference>
<dbReference type="InterPro" id="IPR036116">
    <property type="entry name" value="FN3_sf"/>
</dbReference>
<evidence type="ECO:0000256" key="1">
    <source>
        <dbReference type="ARBA" id="ARBA00010749"/>
    </source>
</evidence>
<dbReference type="SMART" id="SM00326">
    <property type="entry name" value="SH3"/>
    <property type="match status" value="2"/>
</dbReference>
<dbReference type="Gene3D" id="2.60.40.10">
    <property type="entry name" value="Immunoglobulins"/>
    <property type="match status" value="3"/>
</dbReference>
<dbReference type="InterPro" id="IPR040325">
    <property type="entry name" value="RIMBP1/2/3"/>
</dbReference>
<dbReference type="InterPro" id="IPR035753">
    <property type="entry name" value="RIM-BP_SH3_2"/>
</dbReference>
<dbReference type="EMBL" id="LUCM01000669">
    <property type="protein sequence ID" value="KAA0200223.1"/>
    <property type="molecule type" value="Genomic_DNA"/>
</dbReference>
<comment type="similarity">
    <text evidence="1">Belongs to the RIMBP family.</text>
</comment>
<feature type="region of interest" description="Disordered" evidence="5">
    <location>
        <begin position="1375"/>
        <end position="1471"/>
    </location>
</feature>
<comment type="caution">
    <text evidence="8">The sequence shown here is derived from an EMBL/GenBank/DDBJ whole genome shotgun (WGS) entry which is preliminary data.</text>
</comment>
<feature type="compositionally biased region" description="Basic and acidic residues" evidence="5">
    <location>
        <begin position="1666"/>
        <end position="1676"/>
    </location>
</feature>
<feature type="compositionally biased region" description="Basic residues" evidence="5">
    <location>
        <begin position="839"/>
        <end position="852"/>
    </location>
</feature>
<evidence type="ECO:0000256" key="5">
    <source>
        <dbReference type="SAM" id="MobiDB-lite"/>
    </source>
</evidence>
<feature type="compositionally biased region" description="Polar residues" evidence="5">
    <location>
        <begin position="885"/>
        <end position="895"/>
    </location>
</feature>
<dbReference type="InterPro" id="IPR003961">
    <property type="entry name" value="FN3_dom"/>
</dbReference>
<evidence type="ECO:0000256" key="2">
    <source>
        <dbReference type="ARBA" id="ARBA00022443"/>
    </source>
</evidence>
<dbReference type="GO" id="GO:0045202">
    <property type="term" value="C:synapse"/>
    <property type="evidence" value="ECO:0007669"/>
    <property type="project" value="GOC"/>
</dbReference>
<feature type="region of interest" description="Disordered" evidence="5">
    <location>
        <begin position="1028"/>
        <end position="1101"/>
    </location>
</feature>
<feature type="compositionally biased region" description="Polar residues" evidence="5">
    <location>
        <begin position="1635"/>
        <end position="1648"/>
    </location>
</feature>
<keyword evidence="8" id="KW-0675">Receptor</keyword>
<feature type="region of interest" description="Disordered" evidence="5">
    <location>
        <begin position="1158"/>
        <end position="1180"/>
    </location>
</feature>